<name>A0AAD3P324_NEPGR</name>
<organism evidence="3 4">
    <name type="scientific">Nepenthes gracilis</name>
    <name type="common">Slender pitcher plant</name>
    <dbReference type="NCBI Taxonomy" id="150966"/>
    <lineage>
        <taxon>Eukaryota</taxon>
        <taxon>Viridiplantae</taxon>
        <taxon>Streptophyta</taxon>
        <taxon>Embryophyta</taxon>
        <taxon>Tracheophyta</taxon>
        <taxon>Spermatophyta</taxon>
        <taxon>Magnoliopsida</taxon>
        <taxon>eudicotyledons</taxon>
        <taxon>Gunneridae</taxon>
        <taxon>Pentapetalae</taxon>
        <taxon>Caryophyllales</taxon>
        <taxon>Nepenthaceae</taxon>
        <taxon>Nepenthes</taxon>
    </lineage>
</organism>
<evidence type="ECO:0000313" key="3">
    <source>
        <dbReference type="EMBL" id="GMG98648.1"/>
    </source>
</evidence>
<accession>A0AAD3P324</accession>
<dbReference type="EMBL" id="BSYO01000001">
    <property type="protein sequence ID" value="GMG98648.1"/>
    <property type="molecule type" value="Genomic_DNA"/>
</dbReference>
<reference evidence="3" key="1">
    <citation type="submission" date="2023-05" db="EMBL/GenBank/DDBJ databases">
        <title>Nepenthes gracilis genome sequencing.</title>
        <authorList>
            <person name="Fukushima K."/>
        </authorList>
    </citation>
    <scope>NUCLEOTIDE SEQUENCE</scope>
    <source>
        <strain evidence="3">SING2019-196</strain>
    </source>
</reference>
<evidence type="ECO:0000313" key="4">
    <source>
        <dbReference type="Proteomes" id="UP001279734"/>
    </source>
</evidence>
<sequence>MDRQIQSFLNKTSVICATIATIVLASLLLHTPETCIPDKSTHSSLKFPRSTCDLSHRSLTTLDKKNRRLWSTSAWLNKVRSFSILFREAQRLSLLANSSKALCLLAGAGQEVMALNQIGVDDVTGIDLVDSPPLVSRADPNNLPFFDDVFDIAFSAQFDVVLFPSRFIAEMERTVGVGGFCVLVVQERTEGEVMDIVRLFRRGKFVDSKNITLSGWKMTRIVLRIINSTSI</sequence>
<feature type="domain" description="Methyltransferase type 11" evidence="2">
    <location>
        <begin position="106"/>
        <end position="183"/>
    </location>
</feature>
<dbReference type="InterPro" id="IPR013216">
    <property type="entry name" value="Methyltransf_11"/>
</dbReference>
<dbReference type="InterPro" id="IPR029063">
    <property type="entry name" value="SAM-dependent_MTases_sf"/>
</dbReference>
<dbReference type="SUPFAM" id="SSF53335">
    <property type="entry name" value="S-adenosyl-L-methionine-dependent methyltransferases"/>
    <property type="match status" value="1"/>
</dbReference>
<dbReference type="PANTHER" id="PTHR45085:SF3">
    <property type="entry name" value="S-ADENOSYL-L-METHIONINE-DEPENDENT METHYLTRANSFERASES SUPERFAMILY PROTEIN"/>
    <property type="match status" value="1"/>
</dbReference>
<gene>
    <name evidence="3" type="ORF">Nepgr_000488</name>
</gene>
<feature type="transmembrane region" description="Helical" evidence="1">
    <location>
        <begin position="12"/>
        <end position="30"/>
    </location>
</feature>
<dbReference type="GO" id="GO:0008757">
    <property type="term" value="F:S-adenosylmethionine-dependent methyltransferase activity"/>
    <property type="evidence" value="ECO:0007669"/>
    <property type="project" value="InterPro"/>
</dbReference>
<dbReference type="Proteomes" id="UP001279734">
    <property type="component" value="Unassembled WGS sequence"/>
</dbReference>
<protein>
    <recommendedName>
        <fullName evidence="2">Methyltransferase type 11 domain-containing protein</fullName>
    </recommendedName>
</protein>
<comment type="caution">
    <text evidence="3">The sequence shown here is derived from an EMBL/GenBank/DDBJ whole genome shotgun (WGS) entry which is preliminary data.</text>
</comment>
<evidence type="ECO:0000259" key="2">
    <source>
        <dbReference type="Pfam" id="PF08241"/>
    </source>
</evidence>
<keyword evidence="1" id="KW-1133">Transmembrane helix</keyword>
<dbReference type="Pfam" id="PF08241">
    <property type="entry name" value="Methyltransf_11"/>
    <property type="match status" value="1"/>
</dbReference>
<dbReference type="PANTHER" id="PTHR45085">
    <property type="entry name" value="F21J9.14"/>
    <property type="match status" value="1"/>
</dbReference>
<keyword evidence="1" id="KW-0812">Transmembrane</keyword>
<proteinExistence type="predicted"/>
<dbReference type="AlphaFoldDB" id="A0AAD3P324"/>
<keyword evidence="4" id="KW-1185">Reference proteome</keyword>
<dbReference type="Gene3D" id="3.40.50.150">
    <property type="entry name" value="Vaccinia Virus protein VP39"/>
    <property type="match status" value="1"/>
</dbReference>
<evidence type="ECO:0000256" key="1">
    <source>
        <dbReference type="SAM" id="Phobius"/>
    </source>
</evidence>
<keyword evidence="1" id="KW-0472">Membrane</keyword>